<dbReference type="InterPro" id="IPR001173">
    <property type="entry name" value="Glyco_trans_2-like"/>
</dbReference>
<dbReference type="InterPro" id="IPR029044">
    <property type="entry name" value="Nucleotide-diphossugar_trans"/>
</dbReference>
<name>A0A5C6F6J7_9BACT</name>
<gene>
    <name evidence="3" type="ORF">Poly51_27930</name>
</gene>
<evidence type="ECO:0000259" key="2">
    <source>
        <dbReference type="Pfam" id="PF00535"/>
    </source>
</evidence>
<feature type="transmembrane region" description="Helical" evidence="1">
    <location>
        <begin position="268"/>
        <end position="294"/>
    </location>
</feature>
<organism evidence="3 4">
    <name type="scientific">Rubripirellula tenax</name>
    <dbReference type="NCBI Taxonomy" id="2528015"/>
    <lineage>
        <taxon>Bacteria</taxon>
        <taxon>Pseudomonadati</taxon>
        <taxon>Planctomycetota</taxon>
        <taxon>Planctomycetia</taxon>
        <taxon>Pirellulales</taxon>
        <taxon>Pirellulaceae</taxon>
        <taxon>Rubripirellula</taxon>
    </lineage>
</organism>
<dbReference type="AlphaFoldDB" id="A0A5C6F6J7"/>
<accession>A0A5C6F6J7</accession>
<dbReference type="Pfam" id="PF00535">
    <property type="entry name" value="Glycos_transf_2"/>
    <property type="match status" value="1"/>
</dbReference>
<keyword evidence="1" id="KW-1133">Transmembrane helix</keyword>
<sequence length="353" mass="39598">MSHPSPAATIETVTEDRDRDIKAVDLIGVVAIGRNEGERLRCCLQSIQNCNAVVYVDSNSSDDSVALAKQFGVEVVELDMSQPFSAARARNEGFARLMETFPATKYVQFVDGDCEMSDGWLQRARDEFGKDPKLAVVGGRIRERYPDQSLYNRLCDIEWNTPIGDAKSVGGNAVMRTDVVQSMGGYNPTVIAGEEPELCVRIRADGWKIRRIDAEMARHDAAITRFKQWWRRMQRSGHAYAQGAMMHGGAPEFHWVRETRSICFWGCVVPVIALLLAWPTWGLSLGLFAGYAALIRRVGRYYRGRGFSKTDSRLAAIFDVLAKFPQFVGVVVFRMNHLRSKNTELIEYKGATS</sequence>
<reference evidence="3 4" key="1">
    <citation type="submission" date="2019-02" db="EMBL/GenBank/DDBJ databases">
        <title>Deep-cultivation of Planctomycetes and their phenomic and genomic characterization uncovers novel biology.</title>
        <authorList>
            <person name="Wiegand S."/>
            <person name="Jogler M."/>
            <person name="Boedeker C."/>
            <person name="Pinto D."/>
            <person name="Vollmers J."/>
            <person name="Rivas-Marin E."/>
            <person name="Kohn T."/>
            <person name="Peeters S.H."/>
            <person name="Heuer A."/>
            <person name="Rast P."/>
            <person name="Oberbeckmann S."/>
            <person name="Bunk B."/>
            <person name="Jeske O."/>
            <person name="Meyerdierks A."/>
            <person name="Storesund J.E."/>
            <person name="Kallscheuer N."/>
            <person name="Luecker S."/>
            <person name="Lage O.M."/>
            <person name="Pohl T."/>
            <person name="Merkel B.J."/>
            <person name="Hornburger P."/>
            <person name="Mueller R.-W."/>
            <person name="Bruemmer F."/>
            <person name="Labrenz M."/>
            <person name="Spormann A.M."/>
            <person name="Op Den Camp H."/>
            <person name="Overmann J."/>
            <person name="Amann R."/>
            <person name="Jetten M.S.M."/>
            <person name="Mascher T."/>
            <person name="Medema M.H."/>
            <person name="Devos D.P."/>
            <person name="Kaster A.-K."/>
            <person name="Ovreas L."/>
            <person name="Rohde M."/>
            <person name="Galperin M.Y."/>
            <person name="Jogler C."/>
        </authorList>
    </citation>
    <scope>NUCLEOTIDE SEQUENCE [LARGE SCALE GENOMIC DNA]</scope>
    <source>
        <strain evidence="3 4">Poly51</strain>
    </source>
</reference>
<evidence type="ECO:0000313" key="4">
    <source>
        <dbReference type="Proteomes" id="UP000318288"/>
    </source>
</evidence>
<feature type="domain" description="Glycosyltransferase 2-like" evidence="2">
    <location>
        <begin position="34"/>
        <end position="148"/>
    </location>
</feature>
<evidence type="ECO:0000313" key="3">
    <source>
        <dbReference type="EMBL" id="TWU56875.1"/>
    </source>
</evidence>
<keyword evidence="1" id="KW-0472">Membrane</keyword>
<dbReference type="PANTHER" id="PTHR43646">
    <property type="entry name" value="GLYCOSYLTRANSFERASE"/>
    <property type="match status" value="1"/>
</dbReference>
<comment type="caution">
    <text evidence="3">The sequence shown here is derived from an EMBL/GenBank/DDBJ whole genome shotgun (WGS) entry which is preliminary data.</text>
</comment>
<dbReference type="GO" id="GO:0016740">
    <property type="term" value="F:transferase activity"/>
    <property type="evidence" value="ECO:0007669"/>
    <property type="project" value="UniProtKB-KW"/>
</dbReference>
<keyword evidence="1" id="KW-0812">Transmembrane</keyword>
<keyword evidence="4" id="KW-1185">Reference proteome</keyword>
<dbReference type="RefSeq" id="WP_222435849.1">
    <property type="nucleotide sequence ID" value="NZ_SJPW01000003.1"/>
</dbReference>
<protein>
    <submittedName>
        <fullName evidence="3">Glycosyl transferase family 2</fullName>
    </submittedName>
</protein>
<dbReference type="Proteomes" id="UP000318288">
    <property type="component" value="Unassembled WGS sequence"/>
</dbReference>
<dbReference type="SUPFAM" id="SSF53448">
    <property type="entry name" value="Nucleotide-diphospho-sugar transferases"/>
    <property type="match status" value="1"/>
</dbReference>
<proteinExistence type="predicted"/>
<dbReference type="Gene3D" id="3.90.550.10">
    <property type="entry name" value="Spore Coat Polysaccharide Biosynthesis Protein SpsA, Chain A"/>
    <property type="match status" value="1"/>
</dbReference>
<dbReference type="PANTHER" id="PTHR43646:SF6">
    <property type="entry name" value="PRE-MYCOFACTOCIN GLYCOSYLTRANSFERASE"/>
    <property type="match status" value="1"/>
</dbReference>
<dbReference type="EMBL" id="SJPW01000003">
    <property type="protein sequence ID" value="TWU56875.1"/>
    <property type="molecule type" value="Genomic_DNA"/>
</dbReference>
<keyword evidence="3" id="KW-0808">Transferase</keyword>
<evidence type="ECO:0000256" key="1">
    <source>
        <dbReference type="SAM" id="Phobius"/>
    </source>
</evidence>